<comment type="subcellular location">
    <subcellularLocation>
        <location evidence="1">Cell membrane</location>
        <topology evidence="1">Multi-pass membrane protein</topology>
    </subcellularLocation>
</comment>
<dbReference type="EMBL" id="JAPTMY010000040">
    <property type="protein sequence ID" value="MCZ0859155.1"/>
    <property type="molecule type" value="Genomic_DNA"/>
</dbReference>
<keyword evidence="5 8" id="KW-0812">Transmembrane</keyword>
<feature type="transmembrane region" description="Helical" evidence="8">
    <location>
        <begin position="89"/>
        <end position="110"/>
    </location>
</feature>
<keyword evidence="6 8" id="KW-1133">Transmembrane helix</keyword>
<feature type="transmembrane region" description="Helical" evidence="8">
    <location>
        <begin position="195"/>
        <end position="216"/>
    </location>
</feature>
<dbReference type="InterPro" id="IPR004706">
    <property type="entry name" value="Arsenical-R_Acr3"/>
</dbReference>
<dbReference type="Pfam" id="PF01758">
    <property type="entry name" value="SBF"/>
    <property type="match status" value="1"/>
</dbReference>
<feature type="transmembrane region" description="Helical" evidence="8">
    <location>
        <begin position="157"/>
        <end position="174"/>
    </location>
</feature>
<feature type="transmembrane region" description="Helical" evidence="8">
    <location>
        <begin position="280"/>
        <end position="300"/>
    </location>
</feature>
<keyword evidence="3" id="KW-0813">Transport</keyword>
<evidence type="ECO:0000256" key="8">
    <source>
        <dbReference type="SAM" id="Phobius"/>
    </source>
</evidence>
<keyword evidence="10" id="KW-1185">Reference proteome</keyword>
<comment type="similarity">
    <text evidence="2">Belongs to the arsenical resistance-3 (ACR3) (TC 2.A.59) family.</text>
</comment>
<organism evidence="9 10">
    <name type="scientific">Actinomyces israelii</name>
    <dbReference type="NCBI Taxonomy" id="1659"/>
    <lineage>
        <taxon>Bacteria</taxon>
        <taxon>Bacillati</taxon>
        <taxon>Actinomycetota</taxon>
        <taxon>Actinomycetes</taxon>
        <taxon>Actinomycetales</taxon>
        <taxon>Actinomycetaceae</taxon>
        <taxon>Actinomyces</taxon>
    </lineage>
</organism>
<evidence type="ECO:0000256" key="4">
    <source>
        <dbReference type="ARBA" id="ARBA00022475"/>
    </source>
</evidence>
<feature type="transmembrane region" description="Helical" evidence="8">
    <location>
        <begin position="122"/>
        <end position="145"/>
    </location>
</feature>
<keyword evidence="7 8" id="KW-0472">Membrane</keyword>
<evidence type="ECO:0000256" key="3">
    <source>
        <dbReference type="ARBA" id="ARBA00022448"/>
    </source>
</evidence>
<evidence type="ECO:0000256" key="6">
    <source>
        <dbReference type="ARBA" id="ARBA00022989"/>
    </source>
</evidence>
<dbReference type="PANTHER" id="PTHR43057:SF1">
    <property type="entry name" value="ARSENICAL-RESISTANCE PROTEIN 3"/>
    <property type="match status" value="1"/>
</dbReference>
<proteinExistence type="inferred from homology"/>
<name>A0ABT4IDA3_9ACTO</name>
<comment type="caution">
    <text evidence="9">The sequence shown here is derived from an EMBL/GenBank/DDBJ whole genome shotgun (WGS) entry which is preliminary data.</text>
</comment>
<evidence type="ECO:0000256" key="7">
    <source>
        <dbReference type="ARBA" id="ARBA00023136"/>
    </source>
</evidence>
<feature type="transmembrane region" description="Helical" evidence="8">
    <location>
        <begin position="63"/>
        <end position="83"/>
    </location>
</feature>
<evidence type="ECO:0000256" key="1">
    <source>
        <dbReference type="ARBA" id="ARBA00004651"/>
    </source>
</evidence>
<accession>A0ABT4IDA3</accession>
<gene>
    <name evidence="9" type="ORF">OHJ16_14015</name>
</gene>
<evidence type="ECO:0000256" key="2">
    <source>
        <dbReference type="ARBA" id="ARBA00010110"/>
    </source>
</evidence>
<dbReference type="Proteomes" id="UP001072034">
    <property type="component" value="Unassembled WGS sequence"/>
</dbReference>
<sequence length="310" mass="32402">MERHQAPLYLAALALGATTGLALPAAAGALEPVINPVLVALLYATFLGVPLTRLRAALTGARFVAALLVVNFILAPLVVAVLSRRVADSPALLTGLLLVLLAPCVDYVMVFTRIAGGAWERILAASPVLMLAQTLLLPVWLVVLAGPGVASVSRRPFAAAFVLMIALPLGLSALTQRASARHRLAARVERGTTALMVPLMMFTLAVVVASQISAVASHLGTLVRVIPLYLLFAAIMPAAGNAVGRLARQDAGSRLALAFSGTTRNSLVVLPLALALPDALAPIVVVTQTLVELLVMVVYARLLPRLIRDP</sequence>
<keyword evidence="4" id="KW-1003">Cell membrane</keyword>
<feature type="transmembrane region" description="Helical" evidence="8">
    <location>
        <begin position="222"/>
        <end position="243"/>
    </location>
</feature>
<dbReference type="InterPro" id="IPR002657">
    <property type="entry name" value="BilAc:Na_symport/Acr3"/>
</dbReference>
<evidence type="ECO:0000313" key="9">
    <source>
        <dbReference type="EMBL" id="MCZ0859155.1"/>
    </source>
</evidence>
<dbReference type="PANTHER" id="PTHR43057">
    <property type="entry name" value="ARSENITE EFFLUX TRANSPORTER"/>
    <property type="match status" value="1"/>
</dbReference>
<evidence type="ECO:0000256" key="5">
    <source>
        <dbReference type="ARBA" id="ARBA00022692"/>
    </source>
</evidence>
<feature type="transmembrane region" description="Helical" evidence="8">
    <location>
        <begin position="255"/>
        <end position="274"/>
    </location>
</feature>
<dbReference type="InterPro" id="IPR038770">
    <property type="entry name" value="Na+/solute_symporter_sf"/>
</dbReference>
<reference evidence="9" key="1">
    <citation type="submission" date="2022-10" db="EMBL/GenBank/DDBJ databases">
        <title>Genome sequence of Actinomyces israelii ATCC 10048.</title>
        <authorList>
            <person name="Watt R.M."/>
            <person name="Tong W.M."/>
        </authorList>
    </citation>
    <scope>NUCLEOTIDE SEQUENCE</scope>
    <source>
        <strain evidence="9">ATCC 10048</strain>
    </source>
</reference>
<feature type="transmembrane region" description="Helical" evidence="8">
    <location>
        <begin position="32"/>
        <end position="51"/>
    </location>
</feature>
<evidence type="ECO:0000313" key="10">
    <source>
        <dbReference type="Proteomes" id="UP001072034"/>
    </source>
</evidence>
<protein>
    <submittedName>
        <fullName evidence="9">Arsenic resistance protein</fullName>
    </submittedName>
</protein>
<dbReference type="Gene3D" id="1.20.1530.20">
    <property type="match status" value="1"/>
</dbReference>